<keyword evidence="6 13" id="KW-0456">Lyase</keyword>
<dbReference type="AlphaFoldDB" id="H8MSG6"/>
<evidence type="ECO:0000256" key="12">
    <source>
        <dbReference type="PIRSR" id="PIRSR001415-5"/>
    </source>
</evidence>
<dbReference type="FunCoup" id="H8MSG6">
    <property type="interactions" value="552"/>
</dbReference>
<evidence type="ECO:0000256" key="13">
    <source>
        <dbReference type="RuleBase" id="RU000515"/>
    </source>
</evidence>
<dbReference type="InParanoid" id="H8MSG6"/>
<dbReference type="PANTHER" id="PTHR11458:SF0">
    <property type="entry name" value="DELTA-AMINOLEVULINIC ACID DEHYDRATASE"/>
    <property type="match status" value="1"/>
</dbReference>
<dbReference type="STRING" id="1144275.COCOR_03849"/>
<comment type="subunit">
    <text evidence="13">Homooctamer.</text>
</comment>
<dbReference type="KEGG" id="ccx:COCOR_03849"/>
<dbReference type="PIRSF" id="PIRSF001415">
    <property type="entry name" value="Porphbilin_synth"/>
    <property type="match status" value="1"/>
</dbReference>
<dbReference type="InterPro" id="IPR001731">
    <property type="entry name" value="ALAD"/>
</dbReference>
<feature type="active site" description="Schiff-base intermediate with substrate" evidence="9">
    <location>
        <position position="248"/>
    </location>
</feature>
<feature type="binding site" evidence="10">
    <location>
        <position position="313"/>
    </location>
    <ligand>
        <name>5-aminolevulinate</name>
        <dbReference type="ChEBI" id="CHEBI:356416"/>
        <label>2</label>
    </ligand>
</feature>
<evidence type="ECO:0000256" key="2">
    <source>
        <dbReference type="ARBA" id="ARBA00008055"/>
    </source>
</evidence>
<feature type="binding site" evidence="11">
    <location>
        <position position="122"/>
    </location>
    <ligand>
        <name>Zn(2+)</name>
        <dbReference type="ChEBI" id="CHEBI:29105"/>
        <note>catalytic</note>
    </ligand>
</feature>
<reference evidence="16" key="2">
    <citation type="submission" date="2012-03" db="EMBL/GenBank/DDBJ databases">
        <title>Genome sequence of the fruiting myxobacterium Corallococcus coralloides DSM 2259.</title>
        <authorList>
            <person name="Huntley S."/>
            <person name="Zhang Y."/>
            <person name="Treuner-Lange A."/>
            <person name="Sensen C.W."/>
            <person name="Sogaard-Andersen L."/>
        </authorList>
    </citation>
    <scope>NUCLEOTIDE SEQUENCE [LARGE SCALE GENOMIC DNA]</scope>
    <source>
        <strain evidence="16">ATCC 25202 / DSM 2259 / NBRC 100086 / M2</strain>
    </source>
</reference>
<feature type="binding site" evidence="11">
    <location>
        <position position="130"/>
    </location>
    <ligand>
        <name>Zn(2+)</name>
        <dbReference type="ChEBI" id="CHEBI:29105"/>
        <note>catalytic</note>
    </ligand>
</feature>
<accession>H8MSG6</accession>
<name>H8MSG6_CORCM</name>
<feature type="binding site" evidence="10">
    <location>
        <position position="217"/>
    </location>
    <ligand>
        <name>5-aminolevulinate</name>
        <dbReference type="ChEBI" id="CHEBI:356416"/>
        <label>1</label>
    </ligand>
</feature>
<feature type="active site" description="Schiff-base intermediate with substrate" evidence="9">
    <location>
        <position position="195"/>
    </location>
</feature>
<dbReference type="InterPro" id="IPR013785">
    <property type="entry name" value="Aldolase_TIM"/>
</dbReference>
<dbReference type="GO" id="GO:0006782">
    <property type="term" value="P:protoporphyrinogen IX biosynthetic process"/>
    <property type="evidence" value="ECO:0007669"/>
    <property type="project" value="UniProtKB-UniPathway"/>
</dbReference>
<dbReference type="GO" id="GO:0008270">
    <property type="term" value="F:zinc ion binding"/>
    <property type="evidence" value="ECO:0007669"/>
    <property type="project" value="TreeGrafter"/>
</dbReference>
<feature type="binding site" evidence="12">
    <location>
        <position position="233"/>
    </location>
    <ligand>
        <name>Mg(2+)</name>
        <dbReference type="ChEBI" id="CHEBI:18420"/>
    </ligand>
</feature>
<dbReference type="Proteomes" id="UP000007587">
    <property type="component" value="Chromosome"/>
</dbReference>
<keyword evidence="7 13" id="KW-0627">Porphyrin biosynthesis</keyword>
<protein>
    <recommendedName>
        <fullName evidence="4 13">Delta-aminolevulinic acid dehydratase</fullName>
        <ecNumber evidence="3 13">4.2.1.24</ecNumber>
    </recommendedName>
</protein>
<dbReference type="CDD" id="cd00384">
    <property type="entry name" value="ALAD_PBGS"/>
    <property type="match status" value="1"/>
</dbReference>
<evidence type="ECO:0000256" key="14">
    <source>
        <dbReference type="RuleBase" id="RU004161"/>
    </source>
</evidence>
<evidence type="ECO:0000256" key="7">
    <source>
        <dbReference type="ARBA" id="ARBA00023244"/>
    </source>
</evidence>
<evidence type="ECO:0000256" key="9">
    <source>
        <dbReference type="PIRSR" id="PIRSR001415-1"/>
    </source>
</evidence>
<dbReference type="EC" id="4.2.1.24" evidence="3 13"/>
<dbReference type="Gene3D" id="3.20.20.70">
    <property type="entry name" value="Aldolase class I"/>
    <property type="match status" value="1"/>
</dbReference>
<keyword evidence="16" id="KW-1185">Reference proteome</keyword>
<comment type="pathway">
    <text evidence="1">Porphyrin-containing compound metabolism; protoporphyrin-IX biosynthesis; coproporphyrinogen-III from 5-aminolevulinate: step 1/4.</text>
</comment>
<dbReference type="EMBL" id="CP003389">
    <property type="protein sequence ID" value="AFE09029.1"/>
    <property type="molecule type" value="Genomic_DNA"/>
</dbReference>
<dbReference type="GO" id="GO:0005829">
    <property type="term" value="C:cytosol"/>
    <property type="evidence" value="ECO:0007669"/>
    <property type="project" value="TreeGrafter"/>
</dbReference>
<dbReference type="GO" id="GO:0004655">
    <property type="term" value="F:porphobilinogen synthase activity"/>
    <property type="evidence" value="ECO:0007669"/>
    <property type="project" value="UniProtKB-EC"/>
</dbReference>
<evidence type="ECO:0000256" key="6">
    <source>
        <dbReference type="ARBA" id="ARBA00023239"/>
    </source>
</evidence>
<evidence type="ECO:0000256" key="4">
    <source>
        <dbReference type="ARBA" id="ARBA00020771"/>
    </source>
</evidence>
<dbReference type="UniPathway" id="UPA00251">
    <property type="reaction ID" value="UER00318"/>
</dbReference>
<evidence type="ECO:0000256" key="5">
    <source>
        <dbReference type="ARBA" id="ARBA00023133"/>
    </source>
</evidence>
<dbReference type="OrthoDB" id="9805001at2"/>
<evidence type="ECO:0000256" key="3">
    <source>
        <dbReference type="ARBA" id="ARBA00012053"/>
    </source>
</evidence>
<evidence type="ECO:0000313" key="16">
    <source>
        <dbReference type="Proteomes" id="UP000007587"/>
    </source>
</evidence>
<dbReference type="PANTHER" id="PTHR11458">
    <property type="entry name" value="DELTA-AMINOLEVULINIC ACID DEHYDRATASE"/>
    <property type="match status" value="1"/>
</dbReference>
<keyword evidence="5" id="KW-0350">Heme biosynthesis</keyword>
<evidence type="ECO:0000256" key="8">
    <source>
        <dbReference type="ARBA" id="ARBA00047651"/>
    </source>
</evidence>
<reference evidence="15 16" key="1">
    <citation type="journal article" date="2012" name="J. Bacteriol.">
        <title>Complete Genome Sequence of the Fruiting Myxobacterium Corallococcus coralloides DSM 2259.</title>
        <authorList>
            <person name="Huntley S."/>
            <person name="Zhang Y."/>
            <person name="Treuner-Lange A."/>
            <person name="Kneip S."/>
            <person name="Sensen C.W."/>
            <person name="Sogaard-Andersen L."/>
        </authorList>
    </citation>
    <scope>NUCLEOTIDE SEQUENCE [LARGE SCALE GENOMIC DNA]</scope>
    <source>
        <strain evidence="16">ATCC 25202 / DSM 2259 / NBRC 100086 / M2</strain>
    </source>
</reference>
<dbReference type="NCBIfam" id="NF006762">
    <property type="entry name" value="PRK09283.1"/>
    <property type="match status" value="1"/>
</dbReference>
<keyword evidence="11" id="KW-0479">Metal-binding</keyword>
<dbReference type="eggNOG" id="COG0113">
    <property type="taxonomic scope" value="Bacteria"/>
</dbReference>
<proteinExistence type="inferred from homology"/>
<dbReference type="RefSeq" id="WP_014396661.1">
    <property type="nucleotide sequence ID" value="NC_017030.1"/>
</dbReference>
<feature type="binding site" evidence="10">
    <location>
        <position position="205"/>
    </location>
    <ligand>
        <name>5-aminolevulinate</name>
        <dbReference type="ChEBI" id="CHEBI:356416"/>
        <label>1</label>
    </ligand>
</feature>
<dbReference type="SMART" id="SM01004">
    <property type="entry name" value="ALAD"/>
    <property type="match status" value="1"/>
</dbReference>
<evidence type="ECO:0000256" key="10">
    <source>
        <dbReference type="PIRSR" id="PIRSR001415-2"/>
    </source>
</evidence>
<sequence>MAHPVHRPRRLRRSAALRDMVRETRLSPTDFIYPLFVVEGRDVRRPISSMPGIFNLSLEHAVKEAKLAKSLGVPSVILFGIPDHKDARGTQAYATDGIVQRAIREIKAAEPDLQVIADVCLCEYTDHGHCGVLDGNHVANDATLPLLAQMAVTCAQAGADIIAPSDMMDGRIGAIRKALDEVKHQDTPIMAYSAKYASGFYGPFREAAQSTPQFGDRRGYQMDPGNVREAIRETALDVDEGADFIMVKPALSYLDVIRALRENFDLPLAAYNVSGEYAMLKAAGQNGWVDYERVMLEVLTSIKRAGADLVITYHALEAAKLL</sequence>
<keyword evidence="11" id="KW-0862">Zinc</keyword>
<dbReference type="PROSITE" id="PS00169">
    <property type="entry name" value="D_ALA_DEHYDRATASE"/>
    <property type="match status" value="1"/>
</dbReference>
<comment type="catalytic activity">
    <reaction evidence="8 13">
        <text>2 5-aminolevulinate = porphobilinogen + 2 H2O + H(+)</text>
        <dbReference type="Rhea" id="RHEA:24064"/>
        <dbReference type="ChEBI" id="CHEBI:15377"/>
        <dbReference type="ChEBI" id="CHEBI:15378"/>
        <dbReference type="ChEBI" id="CHEBI:58126"/>
        <dbReference type="ChEBI" id="CHEBI:356416"/>
        <dbReference type="EC" id="4.2.1.24"/>
    </reaction>
</comment>
<dbReference type="PRINTS" id="PR00144">
    <property type="entry name" value="DALDHYDRTASE"/>
</dbReference>
<dbReference type="InterPro" id="IPR030656">
    <property type="entry name" value="ALAD_AS"/>
</dbReference>
<dbReference type="Pfam" id="PF00490">
    <property type="entry name" value="ALAD"/>
    <property type="match status" value="1"/>
</dbReference>
<feature type="binding site" evidence="10">
    <location>
        <position position="274"/>
    </location>
    <ligand>
        <name>5-aminolevulinate</name>
        <dbReference type="ChEBI" id="CHEBI:356416"/>
        <label>2</label>
    </ligand>
</feature>
<keyword evidence="12" id="KW-0460">Magnesium</keyword>
<gene>
    <name evidence="15" type="primary">hemB</name>
    <name evidence="15" type="ordered locus">COCOR_03849</name>
</gene>
<feature type="binding site" evidence="11">
    <location>
        <position position="120"/>
    </location>
    <ligand>
        <name>Zn(2+)</name>
        <dbReference type="ChEBI" id="CHEBI:29105"/>
        <note>catalytic</note>
    </ligand>
</feature>
<dbReference type="HOGENOM" id="CLU_035731_0_0_7"/>
<dbReference type="FunFam" id="3.20.20.70:FF:000019">
    <property type="entry name" value="Delta-aminolevulinic acid dehydratase"/>
    <property type="match status" value="1"/>
</dbReference>
<dbReference type="SUPFAM" id="SSF51569">
    <property type="entry name" value="Aldolase"/>
    <property type="match status" value="1"/>
</dbReference>
<evidence type="ECO:0000256" key="11">
    <source>
        <dbReference type="PIRSR" id="PIRSR001415-3"/>
    </source>
</evidence>
<evidence type="ECO:0000313" key="15">
    <source>
        <dbReference type="EMBL" id="AFE09029.1"/>
    </source>
</evidence>
<comment type="similarity">
    <text evidence="2 14">Belongs to the ALAD family.</text>
</comment>
<organism evidence="15 16">
    <name type="scientific">Corallococcus coralloides (strain ATCC 25202 / DSM 2259 / NBRC 100086 / M2)</name>
    <name type="common">Myxococcus coralloides</name>
    <dbReference type="NCBI Taxonomy" id="1144275"/>
    <lineage>
        <taxon>Bacteria</taxon>
        <taxon>Pseudomonadati</taxon>
        <taxon>Myxococcota</taxon>
        <taxon>Myxococcia</taxon>
        <taxon>Myxococcales</taxon>
        <taxon>Cystobacterineae</taxon>
        <taxon>Myxococcaceae</taxon>
        <taxon>Corallococcus</taxon>
    </lineage>
</organism>
<evidence type="ECO:0000256" key="1">
    <source>
        <dbReference type="ARBA" id="ARBA00004694"/>
    </source>
</evidence>